<proteinExistence type="predicted"/>
<dbReference type="AlphaFoldDB" id="A0A9Q3GNF3"/>
<name>A0A9Q3GNF3_9BASI</name>
<sequence>MVLLSSFEFSYWCMRRLLPHRLHAYAPAPPPDETPKLPPSPPSPLLMLPHPLLIFSLAYNLYAAAGPASYASDAALTPLTPPCTRPTCLQHCLPSLRLQCPSDMPLTLLTILMLAVPSRHASDAPLTLA</sequence>
<gene>
    <name evidence="1" type="ORF">O181_013019</name>
</gene>
<dbReference type="EMBL" id="AVOT02003369">
    <property type="protein sequence ID" value="MBW0473304.1"/>
    <property type="molecule type" value="Genomic_DNA"/>
</dbReference>
<keyword evidence="2" id="KW-1185">Reference proteome</keyword>
<evidence type="ECO:0000313" key="1">
    <source>
        <dbReference type="EMBL" id="MBW0473304.1"/>
    </source>
</evidence>
<evidence type="ECO:0000313" key="2">
    <source>
        <dbReference type="Proteomes" id="UP000765509"/>
    </source>
</evidence>
<organism evidence="1 2">
    <name type="scientific">Austropuccinia psidii MF-1</name>
    <dbReference type="NCBI Taxonomy" id="1389203"/>
    <lineage>
        <taxon>Eukaryota</taxon>
        <taxon>Fungi</taxon>
        <taxon>Dikarya</taxon>
        <taxon>Basidiomycota</taxon>
        <taxon>Pucciniomycotina</taxon>
        <taxon>Pucciniomycetes</taxon>
        <taxon>Pucciniales</taxon>
        <taxon>Sphaerophragmiaceae</taxon>
        <taxon>Austropuccinia</taxon>
    </lineage>
</organism>
<protein>
    <submittedName>
        <fullName evidence="1">Uncharacterized protein</fullName>
    </submittedName>
</protein>
<dbReference type="Proteomes" id="UP000765509">
    <property type="component" value="Unassembled WGS sequence"/>
</dbReference>
<accession>A0A9Q3GNF3</accession>
<comment type="caution">
    <text evidence="1">The sequence shown here is derived from an EMBL/GenBank/DDBJ whole genome shotgun (WGS) entry which is preliminary data.</text>
</comment>
<reference evidence="1" key="1">
    <citation type="submission" date="2021-03" db="EMBL/GenBank/DDBJ databases">
        <title>Draft genome sequence of rust myrtle Austropuccinia psidii MF-1, a brazilian biotype.</title>
        <authorList>
            <person name="Quecine M.C."/>
            <person name="Pachon D.M.R."/>
            <person name="Bonatelli M.L."/>
            <person name="Correr F.H."/>
            <person name="Franceschini L.M."/>
            <person name="Leite T.F."/>
            <person name="Margarido G.R.A."/>
            <person name="Almeida C.A."/>
            <person name="Ferrarezi J.A."/>
            <person name="Labate C.A."/>
        </authorList>
    </citation>
    <scope>NUCLEOTIDE SEQUENCE</scope>
    <source>
        <strain evidence="1">MF-1</strain>
    </source>
</reference>